<sequence>MMTSLDKYLEIIKKGFSERENLMAMEPLHSIEEIAPLLDETLTYKEFIDINRLLRQKYIVENPEDMLKDVDFNQLSLPSNTRVIYLMGSKSDVLDFSIYEQVEKILLVGARRVRKIILPQNDCVKALGISSMTNLETIENISFHTGMRYLHVDYGVKLPDFDFIRDLNQLLYLSFTANKNLPELDFIQSSSELRFLDFVDTSIFNYASTVSYLKSLKHLRFLTTGRTNQKQRELLRRELPHVCMREE</sequence>
<dbReference type="HOGENOM" id="CLU_098666_0_0_9"/>
<reference evidence="1 2" key="1">
    <citation type="submission" date="2010-12" db="EMBL/GenBank/DDBJ databases">
        <authorList>
            <person name="Muzny D."/>
            <person name="Qin X."/>
            <person name="Deng J."/>
            <person name="Jiang H."/>
            <person name="Liu Y."/>
            <person name="Qu J."/>
            <person name="Song X.-Z."/>
            <person name="Zhang L."/>
            <person name="Thornton R."/>
            <person name="Coyle M."/>
            <person name="Francisco L."/>
            <person name="Jackson L."/>
            <person name="Javaid M."/>
            <person name="Korchina V."/>
            <person name="Kovar C."/>
            <person name="Mata R."/>
            <person name="Mathew T."/>
            <person name="Ngo R."/>
            <person name="Nguyen L."/>
            <person name="Nguyen N."/>
            <person name="Okwuonu G."/>
            <person name="Ongeri F."/>
            <person name="Pham C."/>
            <person name="Simmons D."/>
            <person name="Wilczek-Boney K."/>
            <person name="Hale W."/>
            <person name="Jakkamsetti A."/>
            <person name="Pham P."/>
            <person name="Ruth R."/>
            <person name="San Lucas F."/>
            <person name="Warren J."/>
            <person name="Zhang J."/>
            <person name="Zhao Z."/>
            <person name="Zhou C."/>
            <person name="Zhu D."/>
            <person name="Lee S."/>
            <person name="Bess C."/>
            <person name="Blankenburg K."/>
            <person name="Forbes L."/>
            <person name="Fu Q."/>
            <person name="Gubbala S."/>
            <person name="Hirani K."/>
            <person name="Jayaseelan J.C."/>
            <person name="Lara F."/>
            <person name="Munidasa M."/>
            <person name="Palculict T."/>
            <person name="Patil S."/>
            <person name="Pu L.-L."/>
            <person name="Saada N."/>
            <person name="Tang L."/>
            <person name="Weissenberger G."/>
            <person name="Zhu Y."/>
            <person name="Hemphill L."/>
            <person name="Shang Y."/>
            <person name="Youmans B."/>
            <person name="Ayvaz T."/>
            <person name="Ross M."/>
            <person name="Santibanez J."/>
            <person name="Aqrawi P."/>
            <person name="Gross S."/>
            <person name="Joshi V."/>
            <person name="Fowler G."/>
            <person name="Nazareth L."/>
            <person name="Reid J."/>
            <person name="Worley K."/>
            <person name="Petrosino J."/>
            <person name="Highlander S."/>
            <person name="Gibbs R."/>
        </authorList>
    </citation>
    <scope>NUCLEOTIDE SEQUENCE [LARGE SCALE GENOMIC DNA]</scope>
    <source>
        <strain evidence="1 2">ATCC 700779</strain>
    </source>
</reference>
<proteinExistence type="predicted"/>
<protein>
    <recommendedName>
        <fullName evidence="3">Leucine Rich Repeat protein</fullName>
    </recommendedName>
</protein>
<dbReference type="AlphaFoldDB" id="E8K0S7"/>
<name>E8K0S7_9STRE</name>
<dbReference type="InterPro" id="IPR032675">
    <property type="entry name" value="LRR_dom_sf"/>
</dbReference>
<gene>
    <name evidence="1" type="ORF">HMPREF9423_1090</name>
</gene>
<evidence type="ECO:0000313" key="2">
    <source>
        <dbReference type="Proteomes" id="UP000002815"/>
    </source>
</evidence>
<dbReference type="eggNOG" id="COG4886">
    <property type="taxonomic scope" value="Bacteria"/>
</dbReference>
<organism evidence="1 2">
    <name type="scientific">Streptococcus infantis ATCC 700779</name>
    <dbReference type="NCBI Taxonomy" id="889204"/>
    <lineage>
        <taxon>Bacteria</taxon>
        <taxon>Bacillati</taxon>
        <taxon>Bacillota</taxon>
        <taxon>Bacilli</taxon>
        <taxon>Lactobacillales</taxon>
        <taxon>Streptococcaceae</taxon>
        <taxon>Streptococcus</taxon>
    </lineage>
</organism>
<evidence type="ECO:0008006" key="3">
    <source>
        <dbReference type="Google" id="ProtNLM"/>
    </source>
</evidence>
<dbReference type="EMBL" id="AEVD01000008">
    <property type="protein sequence ID" value="EFX36606.1"/>
    <property type="molecule type" value="Genomic_DNA"/>
</dbReference>
<dbReference type="Proteomes" id="UP000002815">
    <property type="component" value="Unassembled WGS sequence"/>
</dbReference>
<comment type="caution">
    <text evidence="1">The sequence shown here is derived from an EMBL/GenBank/DDBJ whole genome shotgun (WGS) entry which is preliminary data.</text>
</comment>
<dbReference type="SUPFAM" id="SSF52058">
    <property type="entry name" value="L domain-like"/>
    <property type="match status" value="1"/>
</dbReference>
<evidence type="ECO:0000313" key="1">
    <source>
        <dbReference type="EMBL" id="EFX36606.1"/>
    </source>
</evidence>
<dbReference type="Gene3D" id="3.80.10.10">
    <property type="entry name" value="Ribonuclease Inhibitor"/>
    <property type="match status" value="1"/>
</dbReference>
<keyword evidence="2" id="KW-1185">Reference proteome</keyword>
<accession>E8K0S7</accession>